<reference evidence="11 12" key="2">
    <citation type="submission" date="2013-02" db="EMBL/GenBank/DDBJ databases">
        <title>The Genome Sequence of Plasmodium falciparum Palo Alto/Uganda.</title>
        <authorList>
            <consortium name="The Broad Institute Genome Sequencing Platform"/>
            <consortium name="The Broad Institute Genome Sequencing Center for Infectious Disease"/>
            <person name="Neafsey D."/>
            <person name="Cheeseman I."/>
            <person name="Volkman S."/>
            <person name="Adams J."/>
            <person name="Walker B."/>
            <person name="Young S.K."/>
            <person name="Zeng Q."/>
            <person name="Gargeya S."/>
            <person name="Fitzgerald M."/>
            <person name="Haas B."/>
            <person name="Abouelleil A."/>
            <person name="Alvarado L."/>
            <person name="Arachchi H.M."/>
            <person name="Berlin A.M."/>
            <person name="Chapman S.B."/>
            <person name="Dewar J."/>
            <person name="Goldberg J."/>
            <person name="Griggs A."/>
            <person name="Gujja S."/>
            <person name="Hansen M."/>
            <person name="Howarth C."/>
            <person name="Imamovic A."/>
            <person name="Larimer J."/>
            <person name="McCowan C."/>
            <person name="Murphy C."/>
            <person name="Neiman D."/>
            <person name="Pearson M."/>
            <person name="Priest M."/>
            <person name="Roberts A."/>
            <person name="Saif S."/>
            <person name="Shea T."/>
            <person name="Sisk P."/>
            <person name="Sykes S."/>
            <person name="Wortman J."/>
            <person name="Nusbaum C."/>
            <person name="Birren B."/>
        </authorList>
    </citation>
    <scope>NUCLEOTIDE SEQUENCE [LARGE SCALE GENOMIC DNA]</scope>
    <source>
        <strain evidence="11 12">Palo Alto/Uganda</strain>
    </source>
</reference>
<dbReference type="GO" id="GO:0160104">
    <property type="term" value="F:tRNA (guanine(26)-N2)-dimethyltransferase activity"/>
    <property type="evidence" value="ECO:0007669"/>
    <property type="project" value="UniProtKB-EC"/>
</dbReference>
<keyword evidence="5 9" id="KW-0819">tRNA processing</keyword>
<keyword evidence="4 9" id="KW-0949">S-adenosyl-L-methionine</keyword>
<dbReference type="SUPFAM" id="SSF53335">
    <property type="entry name" value="S-adenosyl-L-methionine-dependent methyltransferases"/>
    <property type="match status" value="1"/>
</dbReference>
<dbReference type="InterPro" id="IPR002905">
    <property type="entry name" value="Trm1"/>
</dbReference>
<evidence type="ECO:0000256" key="4">
    <source>
        <dbReference type="ARBA" id="ARBA00022691"/>
    </source>
</evidence>
<dbReference type="OMA" id="PNPTPYW"/>
<comment type="similarity">
    <text evidence="9">Belongs to the class I-like SAM-binding methyltransferase superfamily. Trm1 family.</text>
</comment>
<dbReference type="AlphaFoldDB" id="W4IXH2"/>
<accession>W4IXH2</accession>
<keyword evidence="6 9" id="KW-0694">RNA-binding</keyword>
<dbReference type="OrthoDB" id="6349953at2759"/>
<keyword evidence="2 9" id="KW-0489">Methyltransferase</keyword>
<evidence type="ECO:0000256" key="9">
    <source>
        <dbReference type="PROSITE-ProRule" id="PRU00958"/>
    </source>
</evidence>
<dbReference type="EMBL" id="KI927383">
    <property type="protein sequence ID" value="ETW54685.1"/>
    <property type="molecule type" value="Genomic_DNA"/>
</dbReference>
<dbReference type="PANTHER" id="PTHR10631">
    <property type="entry name" value="N 2 ,N 2 -DIMETHYLGUANOSINE TRNA METHYLTRANSFERASE"/>
    <property type="match status" value="1"/>
</dbReference>
<dbReference type="InterPro" id="IPR042296">
    <property type="entry name" value="tRNA_met_Trm1_C"/>
</dbReference>
<evidence type="ECO:0000313" key="11">
    <source>
        <dbReference type="EMBL" id="ETW54685.1"/>
    </source>
</evidence>
<name>W4IXH2_PLAFP</name>
<dbReference type="InterPro" id="IPR029063">
    <property type="entry name" value="SAM-dependent_MTases_sf"/>
</dbReference>
<dbReference type="GO" id="GO:0000049">
    <property type="term" value="F:tRNA binding"/>
    <property type="evidence" value="ECO:0007669"/>
    <property type="project" value="UniProtKB-UniRule"/>
</dbReference>
<dbReference type="Pfam" id="PF02005">
    <property type="entry name" value="TRM"/>
    <property type="match status" value="2"/>
</dbReference>
<dbReference type="Gene3D" id="3.30.56.70">
    <property type="entry name" value="N2,N2-dimethylguanosine tRNA methyltransferase, C-terminal domain"/>
    <property type="match status" value="1"/>
</dbReference>
<evidence type="ECO:0000313" key="12">
    <source>
        <dbReference type="Proteomes" id="UP000019103"/>
    </source>
</evidence>
<dbReference type="PROSITE" id="PS51626">
    <property type="entry name" value="SAM_MT_TRM1"/>
    <property type="match status" value="1"/>
</dbReference>
<proteinExistence type="inferred from homology"/>
<feature type="region of interest" description="Disordered" evidence="10">
    <location>
        <begin position="1"/>
        <end position="45"/>
    </location>
</feature>
<comment type="catalytic activity">
    <reaction evidence="8">
        <text>guanosine(26) in tRNA + 2 S-adenosyl-L-methionine = N(2)-dimethylguanosine(26) in tRNA + 2 S-adenosyl-L-homocysteine + 2 H(+)</text>
        <dbReference type="Rhea" id="RHEA:43140"/>
        <dbReference type="Rhea" id="RHEA-COMP:10359"/>
        <dbReference type="Rhea" id="RHEA-COMP:10360"/>
        <dbReference type="ChEBI" id="CHEBI:15378"/>
        <dbReference type="ChEBI" id="CHEBI:57856"/>
        <dbReference type="ChEBI" id="CHEBI:59789"/>
        <dbReference type="ChEBI" id="CHEBI:74269"/>
        <dbReference type="ChEBI" id="CHEBI:74513"/>
        <dbReference type="EC" id="2.1.1.216"/>
    </reaction>
</comment>
<dbReference type="Proteomes" id="UP000019103">
    <property type="component" value="Unassembled WGS sequence"/>
</dbReference>
<dbReference type="FunFam" id="3.30.56.70:FF:000001">
    <property type="entry name" value="tRNA (guanine(26)-N(2))-dimethyltransferase"/>
    <property type="match status" value="1"/>
</dbReference>
<evidence type="ECO:0000256" key="3">
    <source>
        <dbReference type="ARBA" id="ARBA00022679"/>
    </source>
</evidence>
<dbReference type="PANTHER" id="PTHR10631:SF3">
    <property type="entry name" value="TRNA (GUANINE(26)-N(2))-DIMETHYLTRANSFERASE"/>
    <property type="match status" value="1"/>
</dbReference>
<evidence type="ECO:0000256" key="5">
    <source>
        <dbReference type="ARBA" id="ARBA00022694"/>
    </source>
</evidence>
<evidence type="ECO:0000256" key="6">
    <source>
        <dbReference type="ARBA" id="ARBA00022884"/>
    </source>
</evidence>
<protein>
    <recommendedName>
        <fullName evidence="7">tRNA (guanine(26)-N(2))-dimethyltransferase</fullName>
        <ecNumber evidence="7">2.1.1.216</ecNumber>
    </recommendedName>
</protein>
<organism evidence="11 12">
    <name type="scientific">Plasmodium falciparum (isolate Palo Alto / Uganda)</name>
    <dbReference type="NCBI Taxonomy" id="57270"/>
    <lineage>
        <taxon>Eukaryota</taxon>
        <taxon>Sar</taxon>
        <taxon>Alveolata</taxon>
        <taxon>Apicomplexa</taxon>
        <taxon>Aconoidasida</taxon>
        <taxon>Haemosporida</taxon>
        <taxon>Plasmodiidae</taxon>
        <taxon>Plasmodium</taxon>
        <taxon>Plasmodium (Laverania)</taxon>
    </lineage>
</organism>
<feature type="compositionally biased region" description="Low complexity" evidence="10">
    <location>
        <begin position="621"/>
        <end position="644"/>
    </location>
</feature>
<keyword evidence="3 9" id="KW-0808">Transferase</keyword>
<dbReference type="Gene3D" id="3.40.50.150">
    <property type="entry name" value="Vaccinia Virus protein VP39"/>
    <property type="match status" value="2"/>
</dbReference>
<reference evidence="11 12" key="1">
    <citation type="submission" date="2013-02" db="EMBL/GenBank/DDBJ databases">
        <title>The Genome Annotation of Plasmodium falciparum Palo Alto/Uganda.</title>
        <authorList>
            <consortium name="The Broad Institute Genome Sequencing Platform"/>
            <consortium name="The Broad Institute Genome Sequencing Center for Infectious Disease"/>
            <person name="Neafsey D."/>
            <person name="Hoffman S."/>
            <person name="Volkman S."/>
            <person name="Rosenthal P."/>
            <person name="Walker B."/>
            <person name="Young S.K."/>
            <person name="Zeng Q."/>
            <person name="Gargeya S."/>
            <person name="Fitzgerald M."/>
            <person name="Haas B."/>
            <person name="Abouelleil A."/>
            <person name="Allen A.W."/>
            <person name="Alvarado L."/>
            <person name="Arachchi H.M."/>
            <person name="Berlin A.M."/>
            <person name="Chapman S.B."/>
            <person name="Gainer-Dewar J."/>
            <person name="Goldberg J."/>
            <person name="Griggs A."/>
            <person name="Gujja S."/>
            <person name="Hansen M."/>
            <person name="Howarth C."/>
            <person name="Imamovic A."/>
            <person name="Ireland A."/>
            <person name="Larimer J."/>
            <person name="McCowan C."/>
            <person name="Murphy C."/>
            <person name="Pearson M."/>
            <person name="Poon T.W."/>
            <person name="Priest M."/>
            <person name="Roberts A."/>
            <person name="Saif S."/>
            <person name="Shea T."/>
            <person name="Sisk P."/>
            <person name="Sykes S."/>
            <person name="Wortman J."/>
            <person name="Nusbaum C."/>
            <person name="Birren B."/>
        </authorList>
    </citation>
    <scope>NUCLEOTIDE SEQUENCE [LARGE SCALE GENOMIC DNA]</scope>
    <source>
        <strain evidence="11 12">Palo Alto/Uganda</strain>
    </source>
</reference>
<feature type="compositionally biased region" description="Basic and acidic residues" evidence="10">
    <location>
        <begin position="19"/>
        <end position="41"/>
    </location>
</feature>
<evidence type="ECO:0000256" key="2">
    <source>
        <dbReference type="ARBA" id="ARBA00022603"/>
    </source>
</evidence>
<dbReference type="GO" id="GO:0002940">
    <property type="term" value="P:tRNA N2-guanine methylation"/>
    <property type="evidence" value="ECO:0007669"/>
    <property type="project" value="TreeGrafter"/>
</dbReference>
<evidence type="ECO:0000256" key="8">
    <source>
        <dbReference type="ARBA" id="ARBA00051897"/>
    </source>
</evidence>
<evidence type="ECO:0000256" key="7">
    <source>
        <dbReference type="ARBA" id="ARBA00039099"/>
    </source>
</evidence>
<evidence type="ECO:0000256" key="1">
    <source>
        <dbReference type="ARBA" id="ARBA00022555"/>
    </source>
</evidence>
<gene>
    <name evidence="11" type="ORF">PFUGPA_03289</name>
</gene>
<feature type="region of interest" description="Disordered" evidence="10">
    <location>
        <begin position="621"/>
        <end position="647"/>
    </location>
</feature>
<evidence type="ECO:0000256" key="10">
    <source>
        <dbReference type="SAM" id="MobiDB-lite"/>
    </source>
</evidence>
<dbReference type="GO" id="GO:0005634">
    <property type="term" value="C:nucleus"/>
    <property type="evidence" value="ECO:0007669"/>
    <property type="project" value="TreeGrafter"/>
</dbReference>
<sequence length="716" mass="84523">MIHAKENNWKKGSKRKRHFKEDDDKSRNSHICNDKNEEGNNTKESTNSLNKFIYEGSVKIKNKKNHIFYNKAQVFNRDMSIVLIKALEIFMKEKNKNNEKIIFRGFNIIELLSASGMRSIRYAKELEDTINHITTNDIDKYACKQIKRNFIRNNIKKEKYTILCNDANSVMNILNVDNMYIKKRNNKKLDIGFTYINNINNCIDYFKEAFKFLNFLTNYNRRKHNPLENVIEHDSDSTTFLSNDDEIITTKIDNSGEDETYIYEEKYDKNNIHCNEQHNRNVEDENKCLDDIKKKDIIKKSKLIERYMFDIIDIDPYGSSIEYLESCLKYGRSNFFILITNTDMRILNGKFPDVSFYKYNSMIFSNKVNYNNEFSIRVLFYKIKIIASKYKKCIIPFISINIDFYIRLLVHVIDDALQTKDVCIDTGMVYQCNNCSSFHINPMAYKKDVNHLSYDQNHNEAGGDANQNCKNAFTSYKYKSTKLNISKICEECGGDILIGGPIYIGKLHNEDFLHTCISLLENLEQYNLNTIKTRERILINFRCLKQEINIPLYYNLPSLFRNFKICSFSRKLLVNALLNLNYEVSYFHKDPDSVKTNAPNNVFMDIFRAIIFKINSKKKNSNQLQNNKTDQNNLTNNENQNNDNSSVQTKKIYSIDTIKDEKLKEKLLSYQFFKKNTSFENINISNFKKETNTHKLFTLENPEPFWGPMRKHYEKN</sequence>
<dbReference type="EC" id="2.1.1.216" evidence="7"/>
<keyword evidence="1 9" id="KW-0820">tRNA-binding</keyword>